<evidence type="ECO:0000313" key="2">
    <source>
        <dbReference type="EMBL" id="KAJ7206773.1"/>
    </source>
</evidence>
<comment type="caution">
    <text evidence="2">The sequence shown here is derived from an EMBL/GenBank/DDBJ whole genome shotgun (WGS) entry which is preliminary data.</text>
</comment>
<dbReference type="Pfam" id="PF08045">
    <property type="entry name" value="CDC14"/>
    <property type="match status" value="1"/>
</dbReference>
<feature type="compositionally biased region" description="Basic and acidic residues" evidence="1">
    <location>
        <begin position="402"/>
        <end position="413"/>
    </location>
</feature>
<dbReference type="InterPro" id="IPR012535">
    <property type="entry name" value="Cell_div_Cdc14"/>
</dbReference>
<evidence type="ECO:0000313" key="3">
    <source>
        <dbReference type="Proteomes" id="UP001219525"/>
    </source>
</evidence>
<reference evidence="2" key="1">
    <citation type="submission" date="2023-03" db="EMBL/GenBank/DDBJ databases">
        <title>Massive genome expansion in bonnet fungi (Mycena s.s.) driven by repeated elements and novel gene families across ecological guilds.</title>
        <authorList>
            <consortium name="Lawrence Berkeley National Laboratory"/>
            <person name="Harder C.B."/>
            <person name="Miyauchi S."/>
            <person name="Viragh M."/>
            <person name="Kuo A."/>
            <person name="Thoen E."/>
            <person name="Andreopoulos B."/>
            <person name="Lu D."/>
            <person name="Skrede I."/>
            <person name="Drula E."/>
            <person name="Henrissat B."/>
            <person name="Morin E."/>
            <person name="Kohler A."/>
            <person name="Barry K."/>
            <person name="LaButti K."/>
            <person name="Morin E."/>
            <person name="Salamov A."/>
            <person name="Lipzen A."/>
            <person name="Mereny Z."/>
            <person name="Hegedus B."/>
            <person name="Baldrian P."/>
            <person name="Stursova M."/>
            <person name="Weitz H."/>
            <person name="Taylor A."/>
            <person name="Grigoriev I.V."/>
            <person name="Nagy L.G."/>
            <person name="Martin F."/>
            <person name="Kauserud H."/>
        </authorList>
    </citation>
    <scope>NUCLEOTIDE SEQUENCE</scope>
    <source>
        <strain evidence="2">9144</strain>
    </source>
</reference>
<dbReference type="Proteomes" id="UP001219525">
    <property type="component" value="Unassembled WGS sequence"/>
</dbReference>
<gene>
    <name evidence="2" type="ORF">GGX14DRAFT_636929</name>
</gene>
<feature type="region of interest" description="Disordered" evidence="1">
    <location>
        <begin position="357"/>
        <end position="413"/>
    </location>
</feature>
<keyword evidence="3" id="KW-1185">Reference proteome</keyword>
<keyword evidence="2" id="KW-0131">Cell cycle</keyword>
<keyword evidence="2" id="KW-0132">Cell division</keyword>
<dbReference type="PANTHER" id="PTHR34065">
    <property type="entry name" value="CELL DIVISION CONTROL PROTEIN 14"/>
    <property type="match status" value="1"/>
</dbReference>
<sequence>MEDRLASLRTSLGNALDDLSSPRSSTETQAQALQSLEKILAFSVVPRSSTEDLDYFLALQYTFECNVPSRILSWIASSTRKLDLLISKETSDSVAESEAATLSSQLALSLFIVQGVCLTHAATKTYLGRKYTLEVLLDLFLSSRHLSSAPSAPDNPSGSPVKATLGAPLPLASVVLDTLLCILVDSSPALRVFEACQGVQAVVKILKRAGTPREVRMKCLEFLYFYLLDETDSSKTIMTPTPAPTAPSTPQQPAKKPFINATPARPISRYGSSTFSLTSSSFAGSSFASSSDASSSSASSASSSRSTSGSPTSSFSSTSSNVGSTSPKKRAQLLPAAQMPRPQPRALMMLRKDLDFVPLSPKKTPGDQGAPARSAVRGRSRLASDEAVVPQEEESTIWQEAEDTRASQEAKTTEEKKELLATMLGNVEALVEGVRKAGIWGLG</sequence>
<feature type="region of interest" description="Disordered" evidence="1">
    <location>
        <begin position="237"/>
        <end position="263"/>
    </location>
</feature>
<dbReference type="AlphaFoldDB" id="A0AAD6V9T3"/>
<accession>A0AAD6V9T3</accession>
<name>A0AAD6V9T3_9AGAR</name>
<protein>
    <submittedName>
        <fullName evidence="2">Cell division control protein 14, SIN component-domain-containing protein</fullName>
    </submittedName>
</protein>
<evidence type="ECO:0000256" key="1">
    <source>
        <dbReference type="SAM" id="MobiDB-lite"/>
    </source>
</evidence>
<organism evidence="2 3">
    <name type="scientific">Mycena pura</name>
    <dbReference type="NCBI Taxonomy" id="153505"/>
    <lineage>
        <taxon>Eukaryota</taxon>
        <taxon>Fungi</taxon>
        <taxon>Dikarya</taxon>
        <taxon>Basidiomycota</taxon>
        <taxon>Agaricomycotina</taxon>
        <taxon>Agaricomycetes</taxon>
        <taxon>Agaricomycetidae</taxon>
        <taxon>Agaricales</taxon>
        <taxon>Marasmiineae</taxon>
        <taxon>Mycenaceae</taxon>
        <taxon>Mycena</taxon>
    </lineage>
</organism>
<dbReference type="GO" id="GO:0051301">
    <property type="term" value="P:cell division"/>
    <property type="evidence" value="ECO:0007669"/>
    <property type="project" value="UniProtKB-KW"/>
</dbReference>
<proteinExistence type="predicted"/>
<feature type="region of interest" description="Disordered" evidence="1">
    <location>
        <begin position="293"/>
        <end position="341"/>
    </location>
</feature>
<dbReference type="EMBL" id="JARJCW010000038">
    <property type="protein sequence ID" value="KAJ7206773.1"/>
    <property type="molecule type" value="Genomic_DNA"/>
</dbReference>
<dbReference type="PANTHER" id="PTHR34065:SF1">
    <property type="entry name" value="CELL DIVISION CONTROL PROTEIN 14"/>
    <property type="match status" value="1"/>
</dbReference>